<feature type="non-terminal residue" evidence="1">
    <location>
        <position position="23"/>
    </location>
</feature>
<gene>
    <name evidence="1" type="ORF">IZO911_LOCUS45740</name>
    <name evidence="2" type="ORF">KXQ929_LOCUS52466</name>
</gene>
<reference evidence="1" key="1">
    <citation type="submission" date="2021-02" db="EMBL/GenBank/DDBJ databases">
        <authorList>
            <person name="Nowell W R."/>
        </authorList>
    </citation>
    <scope>NUCLEOTIDE SEQUENCE</scope>
</reference>
<organism evidence="1 3">
    <name type="scientific">Adineta steineri</name>
    <dbReference type="NCBI Taxonomy" id="433720"/>
    <lineage>
        <taxon>Eukaryota</taxon>
        <taxon>Metazoa</taxon>
        <taxon>Spiralia</taxon>
        <taxon>Gnathifera</taxon>
        <taxon>Rotifera</taxon>
        <taxon>Eurotatoria</taxon>
        <taxon>Bdelloidea</taxon>
        <taxon>Adinetida</taxon>
        <taxon>Adinetidae</taxon>
        <taxon>Adineta</taxon>
    </lineage>
</organism>
<evidence type="ECO:0000313" key="2">
    <source>
        <dbReference type="EMBL" id="CAF4425632.1"/>
    </source>
</evidence>
<dbReference type="AlphaFoldDB" id="A0A815U4Z2"/>
<accession>A0A815U4Z2</accession>
<sequence length="23" mass="2391">MATLAPSCAKRLAMAKPIPLLPP</sequence>
<dbReference type="Proteomes" id="UP000663868">
    <property type="component" value="Unassembled WGS sequence"/>
</dbReference>
<proteinExistence type="predicted"/>
<name>A0A815U4Z2_9BILA</name>
<dbReference type="EMBL" id="CAJNOE010005130">
    <property type="protein sequence ID" value="CAF1517469.1"/>
    <property type="molecule type" value="Genomic_DNA"/>
</dbReference>
<comment type="caution">
    <text evidence="1">The sequence shown here is derived from an EMBL/GenBank/DDBJ whole genome shotgun (WGS) entry which is preliminary data.</text>
</comment>
<evidence type="ECO:0000313" key="1">
    <source>
        <dbReference type="EMBL" id="CAF1517469.1"/>
    </source>
</evidence>
<evidence type="ECO:0000313" key="3">
    <source>
        <dbReference type="Proteomes" id="UP000663860"/>
    </source>
</evidence>
<dbReference type="Proteomes" id="UP000663860">
    <property type="component" value="Unassembled WGS sequence"/>
</dbReference>
<dbReference type="EMBL" id="CAJOBB010027824">
    <property type="protein sequence ID" value="CAF4425632.1"/>
    <property type="molecule type" value="Genomic_DNA"/>
</dbReference>
<protein>
    <submittedName>
        <fullName evidence="1">Uncharacterized protein</fullName>
    </submittedName>
</protein>